<evidence type="ECO:0000313" key="6">
    <source>
        <dbReference type="EMBL" id="OQR76758.1"/>
    </source>
</evidence>
<comment type="similarity">
    <text evidence="1">Belongs to the short-chain dehydrogenases/reductases (SDR) family.</text>
</comment>
<dbReference type="Pfam" id="PF02036">
    <property type="entry name" value="SCP2"/>
    <property type="match status" value="1"/>
</dbReference>
<dbReference type="Proteomes" id="UP000192247">
    <property type="component" value="Unassembled WGS sequence"/>
</dbReference>
<dbReference type="AlphaFoldDB" id="A0A1V9XTR8"/>
<dbReference type="InParanoid" id="A0A1V9XTR8"/>
<protein>
    <submittedName>
        <fullName evidence="6">Hydroxysteroid dehydrogenase protein 2-like</fullName>
    </submittedName>
</protein>
<keyword evidence="7" id="KW-1185">Reference proteome</keyword>
<sequence length="154" mass="17156">MAPNIETETPIHKTPSTTIHKIPERPATPPPRERALEILKLCTVADIFRTVGYYINPDMVAKVNGVVIFNIEGESAPWFVDLKNGGGCFGQGVCPHPADLQLFMTSEVFLQLFKGEINPKLAYIFGYFSLSGSIFCAIRLESLMWAVREYYGLA</sequence>
<dbReference type="FunCoup" id="A0A1V9XTR8">
    <property type="interactions" value="227"/>
</dbReference>
<dbReference type="OrthoDB" id="3592703at2759"/>
<evidence type="ECO:0000259" key="5">
    <source>
        <dbReference type="Pfam" id="PF02036"/>
    </source>
</evidence>
<accession>A0A1V9XTR8</accession>
<dbReference type="SUPFAM" id="SSF55718">
    <property type="entry name" value="SCP-like"/>
    <property type="match status" value="1"/>
</dbReference>
<keyword evidence="3" id="KW-0560">Oxidoreductase</keyword>
<dbReference type="InterPro" id="IPR051935">
    <property type="entry name" value="HSDL2"/>
</dbReference>
<dbReference type="InterPro" id="IPR036527">
    <property type="entry name" value="SCP2_sterol-bd_dom_sf"/>
</dbReference>
<dbReference type="Gene3D" id="3.30.1050.10">
    <property type="entry name" value="SCP2 sterol-binding domain"/>
    <property type="match status" value="1"/>
</dbReference>
<name>A0A1V9XTR8_9ACAR</name>
<organism evidence="6 7">
    <name type="scientific">Tropilaelaps mercedesae</name>
    <dbReference type="NCBI Taxonomy" id="418985"/>
    <lineage>
        <taxon>Eukaryota</taxon>
        <taxon>Metazoa</taxon>
        <taxon>Ecdysozoa</taxon>
        <taxon>Arthropoda</taxon>
        <taxon>Chelicerata</taxon>
        <taxon>Arachnida</taxon>
        <taxon>Acari</taxon>
        <taxon>Parasitiformes</taxon>
        <taxon>Mesostigmata</taxon>
        <taxon>Gamasina</taxon>
        <taxon>Dermanyssoidea</taxon>
        <taxon>Laelapidae</taxon>
        <taxon>Tropilaelaps</taxon>
    </lineage>
</organism>
<feature type="region of interest" description="Disordered" evidence="4">
    <location>
        <begin position="1"/>
        <end position="30"/>
    </location>
</feature>
<evidence type="ECO:0000256" key="4">
    <source>
        <dbReference type="SAM" id="MobiDB-lite"/>
    </source>
</evidence>
<proteinExistence type="inferred from homology"/>
<evidence type="ECO:0000256" key="1">
    <source>
        <dbReference type="ARBA" id="ARBA00006484"/>
    </source>
</evidence>
<keyword evidence="2" id="KW-0521">NADP</keyword>
<dbReference type="PANTHER" id="PTHR42808:SF3">
    <property type="entry name" value="HYDROXYSTEROID DEHYDROGENASE-LIKE PROTEIN 2"/>
    <property type="match status" value="1"/>
</dbReference>
<feature type="domain" description="SCP2" evidence="5">
    <location>
        <begin position="57"/>
        <end position="144"/>
    </location>
</feature>
<dbReference type="GO" id="GO:0016491">
    <property type="term" value="F:oxidoreductase activity"/>
    <property type="evidence" value="ECO:0007669"/>
    <property type="project" value="UniProtKB-KW"/>
</dbReference>
<dbReference type="InterPro" id="IPR003033">
    <property type="entry name" value="SCP2_sterol-bd_dom"/>
</dbReference>
<gene>
    <name evidence="6" type="ORF">BIW11_07574</name>
</gene>
<evidence type="ECO:0000313" key="7">
    <source>
        <dbReference type="Proteomes" id="UP000192247"/>
    </source>
</evidence>
<reference evidence="6 7" key="1">
    <citation type="journal article" date="2017" name="Gigascience">
        <title>Draft genome of the honey bee ectoparasitic mite, Tropilaelaps mercedesae, is shaped by the parasitic life history.</title>
        <authorList>
            <person name="Dong X."/>
            <person name="Armstrong S.D."/>
            <person name="Xia D."/>
            <person name="Makepeace B.L."/>
            <person name="Darby A.C."/>
            <person name="Kadowaki T."/>
        </authorList>
    </citation>
    <scope>NUCLEOTIDE SEQUENCE [LARGE SCALE GENOMIC DNA]</scope>
    <source>
        <strain evidence="6">Wuxi-XJTLU</strain>
    </source>
</reference>
<evidence type="ECO:0000256" key="2">
    <source>
        <dbReference type="ARBA" id="ARBA00022857"/>
    </source>
</evidence>
<dbReference type="STRING" id="418985.A0A1V9XTR8"/>
<evidence type="ECO:0000256" key="3">
    <source>
        <dbReference type="ARBA" id="ARBA00023002"/>
    </source>
</evidence>
<dbReference type="PANTHER" id="PTHR42808">
    <property type="entry name" value="HYDROXYSTEROID DEHYDROGENASE-LIKE PROTEIN 2"/>
    <property type="match status" value="1"/>
</dbReference>
<dbReference type="EMBL" id="MNPL01004427">
    <property type="protein sequence ID" value="OQR76758.1"/>
    <property type="molecule type" value="Genomic_DNA"/>
</dbReference>
<comment type="caution">
    <text evidence="6">The sequence shown here is derived from an EMBL/GenBank/DDBJ whole genome shotgun (WGS) entry which is preliminary data.</text>
</comment>